<keyword evidence="3" id="KW-1185">Reference proteome</keyword>
<dbReference type="EMBL" id="CP001899">
    <property type="protein sequence ID" value="ADC66325.1"/>
    <property type="molecule type" value="Genomic_DNA"/>
</dbReference>
<dbReference type="HOGENOM" id="CLU_2340025_0_0_2"/>
<dbReference type="AlphaFoldDB" id="D3S0T4"/>
<dbReference type="RefSeq" id="WP_012966663.1">
    <property type="nucleotide sequence ID" value="NC_013849.1"/>
</dbReference>
<accession>D3S0T4</accession>
<dbReference type="InterPro" id="IPR002725">
    <property type="entry name" value="YgjP-like_metallopeptidase"/>
</dbReference>
<dbReference type="Gene3D" id="3.30.2010.10">
    <property type="entry name" value="Metalloproteases ('zincins'), catalytic domain"/>
    <property type="match status" value="1"/>
</dbReference>
<dbReference type="OrthoDB" id="308128at2157"/>
<proteinExistence type="predicted"/>
<evidence type="ECO:0000259" key="1">
    <source>
        <dbReference type="Pfam" id="PF01863"/>
    </source>
</evidence>
<gene>
    <name evidence="2" type="ordered locus">Ferp_2196</name>
</gene>
<sequence>MERKEVIKLFKEIVKELGLEGIRIRIVPMKRKIASFSFKTKTLRVNRRVTELLDYELVRYIILHELVHFKINDANHGKRFLKNLGNITPKKMRKKSK</sequence>
<dbReference type="GeneID" id="95969291"/>
<dbReference type="Pfam" id="PF01863">
    <property type="entry name" value="YgjP-like"/>
    <property type="match status" value="1"/>
</dbReference>
<evidence type="ECO:0000313" key="3">
    <source>
        <dbReference type="Proteomes" id="UP000002613"/>
    </source>
</evidence>
<dbReference type="STRING" id="589924.Ferp_2196"/>
<organism evidence="2 3">
    <name type="scientific">Ferroglobus placidus (strain DSM 10642 / AEDII12DO)</name>
    <dbReference type="NCBI Taxonomy" id="589924"/>
    <lineage>
        <taxon>Archaea</taxon>
        <taxon>Methanobacteriati</taxon>
        <taxon>Methanobacteriota</taxon>
        <taxon>Archaeoglobi</taxon>
        <taxon>Archaeoglobales</taxon>
        <taxon>Archaeoglobaceae</taxon>
        <taxon>Ferroglobus</taxon>
    </lineage>
</organism>
<reference evidence="3" key="1">
    <citation type="submission" date="2010-02" db="EMBL/GenBank/DDBJ databases">
        <title>Complete sequence of Ferroglobus placidus DSM 10642.</title>
        <authorList>
            <consortium name="US DOE Joint Genome Institute"/>
            <person name="Lucas S."/>
            <person name="Copeland A."/>
            <person name="Lapidus A."/>
            <person name="Cheng J.-F."/>
            <person name="Bruce D."/>
            <person name="Goodwin L."/>
            <person name="Pitluck S."/>
            <person name="Saunders E."/>
            <person name="Brettin T."/>
            <person name="Detter J.C."/>
            <person name="Han C."/>
            <person name="Tapia R."/>
            <person name="Larimer F."/>
            <person name="Land M."/>
            <person name="Hauser L."/>
            <person name="Kyrpides N."/>
            <person name="Ivanova N."/>
            <person name="Holmes D."/>
            <person name="Lovley D."/>
            <person name="Kyrpides N."/>
            <person name="Anderson I.J."/>
            <person name="Woyke T."/>
        </authorList>
    </citation>
    <scope>NUCLEOTIDE SEQUENCE [LARGE SCALE GENOMIC DNA]</scope>
    <source>
        <strain evidence="3">DSM 10642 / AEDII12DO</strain>
    </source>
</reference>
<dbReference type="Proteomes" id="UP000002613">
    <property type="component" value="Chromosome"/>
</dbReference>
<name>D3S0T4_FERPA</name>
<dbReference type="eggNOG" id="arCOG02625">
    <property type="taxonomic scope" value="Archaea"/>
</dbReference>
<feature type="domain" description="YgjP-like metallopeptidase" evidence="1">
    <location>
        <begin position="4"/>
        <end position="94"/>
    </location>
</feature>
<dbReference type="MEROPS" id="M95.002"/>
<dbReference type="PaxDb" id="589924-Ferp_2196"/>
<reference evidence="2 3" key="2">
    <citation type="journal article" date="2011" name="Stand. Genomic Sci.">
        <title>Complete genome sequence of Ferroglobus placidus AEDII12DO.</title>
        <authorList>
            <person name="Anderson I."/>
            <person name="Risso C."/>
            <person name="Holmes D."/>
            <person name="Lucas S."/>
            <person name="Copeland A."/>
            <person name="Lapidus A."/>
            <person name="Cheng J.F."/>
            <person name="Bruce D."/>
            <person name="Goodwin L."/>
            <person name="Pitluck S."/>
            <person name="Saunders E."/>
            <person name="Brettin T."/>
            <person name="Detter J.C."/>
            <person name="Han C."/>
            <person name="Tapia R."/>
            <person name="Larimer F."/>
            <person name="Land M."/>
            <person name="Hauser L."/>
            <person name="Woyke T."/>
            <person name="Lovley D."/>
            <person name="Kyrpides N."/>
            <person name="Ivanova N."/>
        </authorList>
    </citation>
    <scope>NUCLEOTIDE SEQUENCE [LARGE SCALE GENOMIC DNA]</scope>
    <source>
        <strain evidence="3">DSM 10642 / AEDII12DO</strain>
    </source>
</reference>
<protein>
    <recommendedName>
        <fullName evidence="1">YgjP-like metallopeptidase domain-containing protein</fullName>
    </recommendedName>
</protein>
<evidence type="ECO:0000313" key="2">
    <source>
        <dbReference type="EMBL" id="ADC66325.1"/>
    </source>
</evidence>
<dbReference type="KEGG" id="fpl:Ferp_2196"/>